<evidence type="ECO:0000256" key="1">
    <source>
        <dbReference type="ARBA" id="ARBA00004167"/>
    </source>
</evidence>
<gene>
    <name evidence="9" type="ORF">BB8028_0006g02100</name>
</gene>
<keyword evidence="2 7" id="KW-0812">Transmembrane</keyword>
<feature type="region of interest" description="Disordered" evidence="6">
    <location>
        <begin position="297"/>
        <end position="331"/>
    </location>
</feature>
<feature type="domain" description="ER membrane protein complex subunit 7 beta-sandwich" evidence="8">
    <location>
        <begin position="101"/>
        <end position="234"/>
    </location>
</feature>
<evidence type="ECO:0000256" key="4">
    <source>
        <dbReference type="ARBA" id="ARBA00022989"/>
    </source>
</evidence>
<dbReference type="InterPro" id="IPR019008">
    <property type="entry name" value="Beta_sandwich_EMC7"/>
</dbReference>
<evidence type="ECO:0000256" key="5">
    <source>
        <dbReference type="ARBA" id="ARBA00023136"/>
    </source>
</evidence>
<comment type="caution">
    <text evidence="9">The sequence shown here is derived from an EMBL/GenBank/DDBJ whole genome shotgun (WGS) entry which is preliminary data.</text>
</comment>
<feature type="transmembrane region" description="Helical" evidence="7">
    <location>
        <begin position="221"/>
        <end position="245"/>
    </location>
</feature>
<dbReference type="InterPro" id="IPR039163">
    <property type="entry name" value="EMC7"/>
</dbReference>
<keyword evidence="5 7" id="KW-0472">Membrane</keyword>
<proteinExistence type="predicted"/>
<feature type="compositionally biased region" description="Gly residues" evidence="6">
    <location>
        <begin position="303"/>
        <end position="312"/>
    </location>
</feature>
<dbReference type="PANTHER" id="PTHR13605">
    <property type="entry name" value="ER MEMBRANE PROTEIN COMPLEX SUBUNIT 7"/>
    <property type="match status" value="1"/>
</dbReference>
<sequence length="331" mass="35471">MSESHYKTKIYFIWRLSFNCSHGPHQGLYYSSNKWVRQLSSQLQTSNHLANFPPTISSTIQPNLAPSSPTMRLPTTAAGLLALAHLATCTTVTLHLPSTPAPGTLSPRTHATLTTLGRRLSAPLSAAHSFVFRNVSAGSYLADVHCPTDGFAPLRVDVVGGDGEEKKEEEEEAVQAWETYRGNDWGNKGEALVLKQGSDGTQGFEVRALGRKGYFMERPKFSVMSILMNPMILMGLVSMVIFIGMPKLVENMDEETRAEWEASQKENPMNSLLGGGGQQPGSALGNFDMAAYLAGSKKKESGGDGSSGGGGSSAAASTSAESKAKNQGVRR</sequence>
<evidence type="ECO:0000313" key="9">
    <source>
        <dbReference type="EMBL" id="PQK15888.1"/>
    </source>
</evidence>
<feature type="region of interest" description="Disordered" evidence="6">
    <location>
        <begin position="256"/>
        <end position="282"/>
    </location>
</feature>
<name>A0A2S7YI78_BEABA</name>
<evidence type="ECO:0000256" key="3">
    <source>
        <dbReference type="ARBA" id="ARBA00022729"/>
    </source>
</evidence>
<evidence type="ECO:0000259" key="8">
    <source>
        <dbReference type="Pfam" id="PF09430"/>
    </source>
</evidence>
<dbReference type="OrthoDB" id="27095at2759"/>
<reference evidence="9 10" key="1">
    <citation type="submission" date="2016-07" db="EMBL/GenBank/DDBJ databases">
        <title>Comparative genomics of the entomopathogenic fungus Beauveria bassiana.</title>
        <authorList>
            <person name="Valero Jimenez C.A."/>
            <person name="Zwaan B.J."/>
            <person name="Van Kan J.A."/>
            <person name="Takken W."/>
            <person name="Debets A.J."/>
            <person name="Schoustra S.E."/>
            <person name="Koenraadt C.J."/>
        </authorList>
    </citation>
    <scope>NUCLEOTIDE SEQUENCE [LARGE SCALE GENOMIC DNA]</scope>
    <source>
        <strain evidence="9 10">ARSEF 8028</strain>
    </source>
</reference>
<evidence type="ECO:0000256" key="7">
    <source>
        <dbReference type="SAM" id="Phobius"/>
    </source>
</evidence>
<evidence type="ECO:0000256" key="6">
    <source>
        <dbReference type="SAM" id="MobiDB-lite"/>
    </source>
</evidence>
<evidence type="ECO:0000256" key="2">
    <source>
        <dbReference type="ARBA" id="ARBA00022692"/>
    </source>
</evidence>
<dbReference type="Pfam" id="PF09430">
    <property type="entry name" value="EMC7_beta-sandw"/>
    <property type="match status" value="1"/>
</dbReference>
<dbReference type="GO" id="GO:0072546">
    <property type="term" value="C:EMC complex"/>
    <property type="evidence" value="ECO:0007669"/>
    <property type="project" value="TreeGrafter"/>
</dbReference>
<protein>
    <recommendedName>
        <fullName evidence="8">ER membrane protein complex subunit 7 beta-sandwich domain-containing protein</fullName>
    </recommendedName>
</protein>
<evidence type="ECO:0000313" key="10">
    <source>
        <dbReference type="Proteomes" id="UP000237441"/>
    </source>
</evidence>
<keyword evidence="3" id="KW-0732">Signal</keyword>
<organism evidence="9 10">
    <name type="scientific">Beauveria bassiana</name>
    <name type="common">White muscardine disease fungus</name>
    <name type="synonym">Tritirachium shiotae</name>
    <dbReference type="NCBI Taxonomy" id="176275"/>
    <lineage>
        <taxon>Eukaryota</taxon>
        <taxon>Fungi</taxon>
        <taxon>Dikarya</taxon>
        <taxon>Ascomycota</taxon>
        <taxon>Pezizomycotina</taxon>
        <taxon>Sordariomycetes</taxon>
        <taxon>Hypocreomycetidae</taxon>
        <taxon>Hypocreales</taxon>
        <taxon>Cordycipitaceae</taxon>
        <taxon>Beauveria</taxon>
    </lineage>
</organism>
<dbReference type="AlphaFoldDB" id="A0A2S7YI78"/>
<dbReference type="Proteomes" id="UP000237441">
    <property type="component" value="Unassembled WGS sequence"/>
</dbReference>
<dbReference type="EMBL" id="JRHA01000006">
    <property type="protein sequence ID" value="PQK15888.1"/>
    <property type="molecule type" value="Genomic_DNA"/>
</dbReference>
<keyword evidence="4 7" id="KW-1133">Transmembrane helix</keyword>
<dbReference type="PANTHER" id="PTHR13605:SF4">
    <property type="entry name" value="ER MEMBRANE PROTEIN COMPLEX SUBUNIT 7"/>
    <property type="match status" value="1"/>
</dbReference>
<comment type="subcellular location">
    <subcellularLocation>
        <location evidence="1">Membrane</location>
        <topology evidence="1">Single-pass membrane protein</topology>
    </subcellularLocation>
</comment>
<accession>A0A2S7YI78</accession>